<name>A0ABT9S8A0_9BURK</name>
<sequence>MSALATFHVRRKLWWAQLAPREQRLATVALTLVVLALLWWVALAPALRTLADAPAAHAQLDAQLQQMSTLQAQARQLQTQPRVPRDDALRALEGAVRDGLPNAQLQVAGASEGATVTVRSTAPDALAQWLAQARANARAVPREVHLTRSQALPVAPTSPRPAALPAGRPAAAPTLALAATPAEASATPAAPRWDGTLVMSLPAR</sequence>
<dbReference type="Proteomes" id="UP001226867">
    <property type="component" value="Unassembled WGS sequence"/>
</dbReference>
<organism evidence="1 2">
    <name type="scientific">Variovorax ginsengisoli</name>
    <dbReference type="NCBI Taxonomy" id="363844"/>
    <lineage>
        <taxon>Bacteria</taxon>
        <taxon>Pseudomonadati</taxon>
        <taxon>Pseudomonadota</taxon>
        <taxon>Betaproteobacteria</taxon>
        <taxon>Burkholderiales</taxon>
        <taxon>Comamonadaceae</taxon>
        <taxon>Variovorax</taxon>
    </lineage>
</organism>
<protein>
    <submittedName>
        <fullName evidence="1">General secretion pathway protein M</fullName>
    </submittedName>
</protein>
<dbReference type="InterPro" id="IPR007690">
    <property type="entry name" value="T2SS_GspM"/>
</dbReference>
<proteinExistence type="predicted"/>
<keyword evidence="2" id="KW-1185">Reference proteome</keyword>
<comment type="caution">
    <text evidence="1">The sequence shown here is derived from an EMBL/GenBank/DDBJ whole genome shotgun (WGS) entry which is preliminary data.</text>
</comment>
<evidence type="ECO:0000313" key="2">
    <source>
        <dbReference type="Proteomes" id="UP001226867"/>
    </source>
</evidence>
<reference evidence="1 2" key="1">
    <citation type="submission" date="2023-07" db="EMBL/GenBank/DDBJ databases">
        <title>Sorghum-associated microbial communities from plants grown in Nebraska, USA.</title>
        <authorList>
            <person name="Schachtman D."/>
        </authorList>
    </citation>
    <scope>NUCLEOTIDE SEQUENCE [LARGE SCALE GENOMIC DNA]</scope>
    <source>
        <strain evidence="1 2">DS1607</strain>
    </source>
</reference>
<dbReference type="RefSeq" id="WP_307690387.1">
    <property type="nucleotide sequence ID" value="NZ_JAUSRO010000008.1"/>
</dbReference>
<evidence type="ECO:0000313" key="1">
    <source>
        <dbReference type="EMBL" id="MDP9900581.1"/>
    </source>
</evidence>
<dbReference type="EMBL" id="JAUSRO010000008">
    <property type="protein sequence ID" value="MDP9900581.1"/>
    <property type="molecule type" value="Genomic_DNA"/>
</dbReference>
<accession>A0ABT9S8A0</accession>
<dbReference type="Pfam" id="PF04612">
    <property type="entry name" value="T2SSM"/>
    <property type="match status" value="1"/>
</dbReference>
<gene>
    <name evidence="1" type="ORF">J2W36_002847</name>
</gene>